<keyword evidence="3" id="KW-1185">Reference proteome</keyword>
<organism evidence="2 3">
    <name type="scientific">Pedobacter jamesrossensis</name>
    <dbReference type="NCBI Taxonomy" id="1908238"/>
    <lineage>
        <taxon>Bacteria</taxon>
        <taxon>Pseudomonadati</taxon>
        <taxon>Bacteroidota</taxon>
        <taxon>Sphingobacteriia</taxon>
        <taxon>Sphingobacteriales</taxon>
        <taxon>Sphingobacteriaceae</taxon>
        <taxon>Pedobacter</taxon>
    </lineage>
</organism>
<evidence type="ECO:0000313" key="3">
    <source>
        <dbReference type="Proteomes" id="UP001595792"/>
    </source>
</evidence>
<feature type="coiled-coil region" evidence="1">
    <location>
        <begin position="186"/>
        <end position="220"/>
    </location>
</feature>
<sequence>MQLIKSLMMINQWRLPMHNKTPDYTKTLLEILDYGNKFLAAELGSEWSKTAFFNMESESFPLWLSFYTDFLEGKIDRLADILLSYELTSFHSEKLIKEINTLKVQLENKQSLQGTSDQKYYKIAISPTVVEKNQPKIEDLFDNDFIENCPWSPGEPNNVIVVKRSTNLYILDSLLDNYTSIAKFFESSWSRSIRDLKKEILNLEDKNKTLLESIAILQEVNVILKSENESIYLVNEEEEEGTHNDMFALILLNELGFLESREMLGSTNSRVATFLYNVLKISKKKKLSPQSIARYRHILVNPETEPSIYEGWQRIYGNRVTEVMKGFLPNRQVKLTKPIKLK</sequence>
<evidence type="ECO:0000313" key="2">
    <source>
        <dbReference type="EMBL" id="MFC4196654.1"/>
    </source>
</evidence>
<comment type="caution">
    <text evidence="2">The sequence shown here is derived from an EMBL/GenBank/DDBJ whole genome shotgun (WGS) entry which is preliminary data.</text>
</comment>
<proteinExistence type="predicted"/>
<reference evidence="3" key="1">
    <citation type="journal article" date="2019" name="Int. J. Syst. Evol. Microbiol.">
        <title>The Global Catalogue of Microorganisms (GCM) 10K type strain sequencing project: providing services to taxonomists for standard genome sequencing and annotation.</title>
        <authorList>
            <consortium name="The Broad Institute Genomics Platform"/>
            <consortium name="The Broad Institute Genome Sequencing Center for Infectious Disease"/>
            <person name="Wu L."/>
            <person name="Ma J."/>
        </authorList>
    </citation>
    <scope>NUCLEOTIDE SEQUENCE [LARGE SCALE GENOMIC DNA]</scope>
    <source>
        <strain evidence="3">CCM 8689</strain>
    </source>
</reference>
<accession>A0ABV8NIS8</accession>
<name>A0ABV8NIS8_9SPHI</name>
<gene>
    <name evidence="2" type="ORF">ACFOUY_08090</name>
</gene>
<evidence type="ECO:0000256" key="1">
    <source>
        <dbReference type="SAM" id="Coils"/>
    </source>
</evidence>
<dbReference type="EMBL" id="JBHSBY010000036">
    <property type="protein sequence ID" value="MFC4196654.1"/>
    <property type="molecule type" value="Genomic_DNA"/>
</dbReference>
<dbReference type="Proteomes" id="UP001595792">
    <property type="component" value="Unassembled WGS sequence"/>
</dbReference>
<protein>
    <submittedName>
        <fullName evidence="2">Uncharacterized protein</fullName>
    </submittedName>
</protein>
<keyword evidence="1" id="KW-0175">Coiled coil</keyword>